<keyword evidence="1" id="KW-0408">Iron</keyword>
<dbReference type="InterPro" id="IPR005123">
    <property type="entry name" value="Oxoglu/Fe-dep_dioxygenase_dom"/>
</dbReference>
<keyword evidence="1" id="KW-0560">Oxidoreductase</keyword>
<evidence type="ECO:0000256" key="1">
    <source>
        <dbReference type="RuleBase" id="RU003682"/>
    </source>
</evidence>
<sequence length="220" mass="24498">MEDSVSTTPVNLDYPDGLAIARVAEALVEAALAEVQPHLQGDSGSLPSAMFEVGLSYSKTTRACALRRAAPLADLPYLRALLEAASVSLGGPADLRERQLNVICRRYLPGHGLEPHRDLPEMIEEDIYGCVLSNTSGSALEFHRLREPEPEGHHGGREESRISPSAFRVDELPGTCFRQRGAARFEWNHGIEKVSYGERWSVTWRWIRTDSVWFREDSAL</sequence>
<keyword evidence="4" id="KW-1185">Reference proteome</keyword>
<dbReference type="GO" id="GO:0016491">
    <property type="term" value="F:oxidoreductase activity"/>
    <property type="evidence" value="ECO:0007669"/>
    <property type="project" value="UniProtKB-KW"/>
</dbReference>
<dbReference type="GO" id="GO:0046872">
    <property type="term" value="F:metal ion binding"/>
    <property type="evidence" value="ECO:0007669"/>
    <property type="project" value="UniProtKB-KW"/>
</dbReference>
<gene>
    <name evidence="3" type="ORF">PGLA1383_LOCUS27261</name>
</gene>
<comment type="caution">
    <text evidence="3">The sequence shown here is derived from an EMBL/GenBank/DDBJ whole genome shotgun (WGS) entry which is preliminary data.</text>
</comment>
<dbReference type="Proteomes" id="UP000654075">
    <property type="component" value="Unassembled WGS sequence"/>
</dbReference>
<reference evidence="3" key="1">
    <citation type="submission" date="2021-02" db="EMBL/GenBank/DDBJ databases">
        <authorList>
            <person name="Dougan E. K."/>
            <person name="Rhodes N."/>
            <person name="Thang M."/>
            <person name="Chan C."/>
        </authorList>
    </citation>
    <scope>NUCLEOTIDE SEQUENCE</scope>
</reference>
<dbReference type="PROSITE" id="PS51471">
    <property type="entry name" value="FE2OG_OXY"/>
    <property type="match status" value="1"/>
</dbReference>
<evidence type="ECO:0000259" key="2">
    <source>
        <dbReference type="PROSITE" id="PS51471"/>
    </source>
</evidence>
<dbReference type="EMBL" id="CAJNNV010024317">
    <property type="protein sequence ID" value="CAE8609434.1"/>
    <property type="molecule type" value="Genomic_DNA"/>
</dbReference>
<keyword evidence="1" id="KW-0479">Metal-binding</keyword>
<dbReference type="AlphaFoldDB" id="A0A813F9F5"/>
<evidence type="ECO:0000313" key="3">
    <source>
        <dbReference type="EMBL" id="CAE8609434.1"/>
    </source>
</evidence>
<feature type="domain" description="Fe2OG dioxygenase" evidence="2">
    <location>
        <begin position="98"/>
        <end position="208"/>
    </location>
</feature>
<dbReference type="OMA" id="HIDSKEM"/>
<dbReference type="SUPFAM" id="SSF51197">
    <property type="entry name" value="Clavaminate synthase-like"/>
    <property type="match status" value="1"/>
</dbReference>
<comment type="similarity">
    <text evidence="1">Belongs to the iron/ascorbate-dependent oxidoreductase family.</text>
</comment>
<proteinExistence type="inferred from homology"/>
<protein>
    <recommendedName>
        <fullName evidence="2">Fe2OG dioxygenase domain-containing protein</fullName>
    </recommendedName>
</protein>
<organism evidence="3 4">
    <name type="scientific">Polarella glacialis</name>
    <name type="common">Dinoflagellate</name>
    <dbReference type="NCBI Taxonomy" id="89957"/>
    <lineage>
        <taxon>Eukaryota</taxon>
        <taxon>Sar</taxon>
        <taxon>Alveolata</taxon>
        <taxon>Dinophyceae</taxon>
        <taxon>Suessiales</taxon>
        <taxon>Suessiaceae</taxon>
        <taxon>Polarella</taxon>
    </lineage>
</organism>
<name>A0A813F9F5_POLGL</name>
<dbReference type="OrthoDB" id="271595at2759"/>
<dbReference type="InterPro" id="IPR037151">
    <property type="entry name" value="AlkB-like_sf"/>
</dbReference>
<evidence type="ECO:0000313" key="4">
    <source>
        <dbReference type="Proteomes" id="UP000654075"/>
    </source>
</evidence>
<dbReference type="Gene3D" id="2.60.120.590">
    <property type="entry name" value="Alpha-ketoglutarate-dependent dioxygenase AlkB-like"/>
    <property type="match status" value="1"/>
</dbReference>
<accession>A0A813F9F5</accession>